<keyword evidence="1" id="KW-0677">Repeat</keyword>
<keyword evidence="5" id="KW-1185">Reference proteome</keyword>
<dbReference type="OrthoDB" id="9816400at2"/>
<feature type="signal peptide" evidence="2">
    <location>
        <begin position="1"/>
        <end position="23"/>
    </location>
</feature>
<proteinExistence type="predicted"/>
<dbReference type="NCBIfam" id="TIGR03696">
    <property type="entry name" value="Rhs_assc_core"/>
    <property type="match status" value="1"/>
</dbReference>
<dbReference type="AlphaFoldDB" id="A0A328P147"/>
<dbReference type="Pfam" id="PF25023">
    <property type="entry name" value="TEN_YD-shell"/>
    <property type="match status" value="1"/>
</dbReference>
<dbReference type="Gene3D" id="2.180.10.10">
    <property type="entry name" value="RHS repeat-associated core"/>
    <property type="match status" value="1"/>
</dbReference>
<evidence type="ECO:0000259" key="3">
    <source>
        <dbReference type="Pfam" id="PF25023"/>
    </source>
</evidence>
<evidence type="ECO:0000313" key="4">
    <source>
        <dbReference type="EMBL" id="RAO75910.1"/>
    </source>
</evidence>
<dbReference type="InterPro" id="IPR022385">
    <property type="entry name" value="Rhs_assc_core"/>
</dbReference>
<evidence type="ECO:0000313" key="5">
    <source>
        <dbReference type="Proteomes" id="UP000248926"/>
    </source>
</evidence>
<dbReference type="InterPro" id="IPR056823">
    <property type="entry name" value="TEN-like_YD-shell"/>
</dbReference>
<dbReference type="InterPro" id="IPR050708">
    <property type="entry name" value="T6SS_VgrG/RHS"/>
</dbReference>
<feature type="domain" description="Teneurin-like YD-shell" evidence="3">
    <location>
        <begin position="17"/>
        <end position="122"/>
    </location>
</feature>
<sequence length="312" mass="31629">MTHMIARLFSCFLLCLISSLANAGTVTYIYTDHQGTPLAEADAQGGLTATFDYRPYGGLALGGASAGPGFTGHVTDMDTALVYMQARYYDPAVGRFLSVDPAMPGVANVFNFNRYGYANNSPYVYVDPDGRCANLCTAAVGVVVGAVVGAAIEGYKQARAGSFNGRALAVETGKGAVVGGLMGLTGGAAAASGLTLEAQLATNFMVGTGVGTGAEAIGEVAKGNPAPSPEQSLNVGLVTGLAGMAGSATAPGARALTTTVTPAIKAFPVNSVSGKTFYTLNVPAKVIERPVMAEAVNSLMGGVVEEDLKHLE</sequence>
<comment type="caution">
    <text evidence="4">The sequence shown here is derived from an EMBL/GenBank/DDBJ whole genome shotgun (WGS) entry which is preliminary data.</text>
</comment>
<keyword evidence="2" id="KW-0732">Signal</keyword>
<gene>
    <name evidence="4" type="ORF">CA260_17955</name>
</gene>
<reference evidence="4 5" key="1">
    <citation type="journal article" date="2018" name="Genet. Mol. Biol.">
        <title>The genome sequence of Dyella jiangningensis FCAV SCS01 from a lignocellulose-decomposing microbial consortium metagenome reveals potential for biotechnological applications.</title>
        <authorList>
            <person name="Desiderato J.G."/>
            <person name="Alvarenga D.O."/>
            <person name="Constancio M.T.L."/>
            <person name="Alves L.M.C."/>
            <person name="Varani A.M."/>
        </authorList>
    </citation>
    <scope>NUCLEOTIDE SEQUENCE [LARGE SCALE GENOMIC DNA]</scope>
    <source>
        <strain evidence="4 5">FCAV SCS01</strain>
    </source>
</reference>
<evidence type="ECO:0000256" key="1">
    <source>
        <dbReference type="ARBA" id="ARBA00022737"/>
    </source>
</evidence>
<organism evidence="4 5">
    <name type="scientific">Dyella jiangningensis</name>
    <dbReference type="NCBI Taxonomy" id="1379159"/>
    <lineage>
        <taxon>Bacteria</taxon>
        <taxon>Pseudomonadati</taxon>
        <taxon>Pseudomonadota</taxon>
        <taxon>Gammaproteobacteria</taxon>
        <taxon>Lysobacterales</taxon>
        <taxon>Rhodanobacteraceae</taxon>
        <taxon>Dyella</taxon>
    </lineage>
</organism>
<name>A0A328P147_9GAMM</name>
<dbReference type="Proteomes" id="UP000248926">
    <property type="component" value="Unassembled WGS sequence"/>
</dbReference>
<feature type="chain" id="PRO_5016235098" description="Teneurin-like YD-shell domain-containing protein" evidence="2">
    <location>
        <begin position="24"/>
        <end position="312"/>
    </location>
</feature>
<evidence type="ECO:0000256" key="2">
    <source>
        <dbReference type="SAM" id="SignalP"/>
    </source>
</evidence>
<dbReference type="PANTHER" id="PTHR32305">
    <property type="match status" value="1"/>
</dbReference>
<protein>
    <recommendedName>
        <fullName evidence="3">Teneurin-like YD-shell domain-containing protein</fullName>
    </recommendedName>
</protein>
<dbReference type="PANTHER" id="PTHR32305:SF15">
    <property type="entry name" value="PROTEIN RHSA-RELATED"/>
    <property type="match status" value="1"/>
</dbReference>
<accession>A0A328P147</accession>
<dbReference type="EMBL" id="NFZS01000004">
    <property type="protein sequence ID" value="RAO75910.1"/>
    <property type="molecule type" value="Genomic_DNA"/>
</dbReference>